<accession>A0ABN2TVC0</accession>
<feature type="region of interest" description="Disordered" evidence="1">
    <location>
        <begin position="167"/>
        <end position="205"/>
    </location>
</feature>
<evidence type="ECO:0008006" key="5">
    <source>
        <dbReference type="Google" id="ProtNLM"/>
    </source>
</evidence>
<keyword evidence="2" id="KW-0812">Transmembrane</keyword>
<evidence type="ECO:0000256" key="2">
    <source>
        <dbReference type="SAM" id="Phobius"/>
    </source>
</evidence>
<keyword evidence="2" id="KW-1133">Transmembrane helix</keyword>
<dbReference type="InterPro" id="IPR019051">
    <property type="entry name" value="Trp_biosyn_TM_oprn/chp"/>
</dbReference>
<name>A0ABN2TVC0_9MICO</name>
<keyword evidence="2" id="KW-0472">Membrane</keyword>
<feature type="transmembrane region" description="Helical" evidence="2">
    <location>
        <begin position="58"/>
        <end position="79"/>
    </location>
</feature>
<feature type="compositionally biased region" description="Basic and acidic residues" evidence="1">
    <location>
        <begin position="181"/>
        <end position="205"/>
    </location>
</feature>
<proteinExistence type="predicted"/>
<feature type="transmembrane region" description="Helical" evidence="2">
    <location>
        <begin position="86"/>
        <end position="108"/>
    </location>
</feature>
<feature type="transmembrane region" description="Helical" evidence="2">
    <location>
        <begin position="136"/>
        <end position="157"/>
    </location>
</feature>
<dbReference type="Pfam" id="PF09534">
    <property type="entry name" value="Trp_oprn_chp"/>
    <property type="match status" value="1"/>
</dbReference>
<dbReference type="EMBL" id="BAAANB010000002">
    <property type="protein sequence ID" value="GAA2022751.1"/>
    <property type="molecule type" value="Genomic_DNA"/>
</dbReference>
<dbReference type="RefSeq" id="WP_343988489.1">
    <property type="nucleotide sequence ID" value="NZ_BAAANB010000002.1"/>
</dbReference>
<gene>
    <name evidence="3" type="ORF">GCM10009740_09750</name>
</gene>
<reference evidence="4" key="1">
    <citation type="journal article" date="2019" name="Int. J. Syst. Evol. Microbiol.">
        <title>The Global Catalogue of Microorganisms (GCM) 10K type strain sequencing project: providing services to taxonomists for standard genome sequencing and annotation.</title>
        <authorList>
            <consortium name="The Broad Institute Genomics Platform"/>
            <consortium name="The Broad Institute Genome Sequencing Center for Infectious Disease"/>
            <person name="Wu L."/>
            <person name="Ma J."/>
        </authorList>
    </citation>
    <scope>NUCLEOTIDE SEQUENCE [LARGE SCALE GENOMIC DNA]</scope>
    <source>
        <strain evidence="4">JCM 14283</strain>
    </source>
</reference>
<comment type="caution">
    <text evidence="3">The sequence shown here is derived from an EMBL/GenBank/DDBJ whole genome shotgun (WGS) entry which is preliminary data.</text>
</comment>
<sequence>MTAPTEASARRRALDKKRAALVVLVPAALLLGLTTRPWASGASGDVLSQAVTEVSGSAAAPGVVGLLAVCVVALLGLMTGGRVIRAVAAAVMVLASLGALVMTVLVAVRPVATVADAVARELARTTAPAATGATTVWAWLAVVAAALLAAGSVLTALSSRSWAGLSSRYERGEKPASGPRGEVRTAWDELSEGRDPTLDKHSDDT</sequence>
<evidence type="ECO:0000313" key="3">
    <source>
        <dbReference type="EMBL" id="GAA2022751.1"/>
    </source>
</evidence>
<dbReference type="Proteomes" id="UP001501285">
    <property type="component" value="Unassembled WGS sequence"/>
</dbReference>
<keyword evidence="4" id="KW-1185">Reference proteome</keyword>
<organism evidence="3 4">
    <name type="scientific">Terrabacter terrae</name>
    <dbReference type="NCBI Taxonomy" id="318434"/>
    <lineage>
        <taxon>Bacteria</taxon>
        <taxon>Bacillati</taxon>
        <taxon>Actinomycetota</taxon>
        <taxon>Actinomycetes</taxon>
        <taxon>Micrococcales</taxon>
        <taxon>Intrasporangiaceae</taxon>
        <taxon>Terrabacter</taxon>
    </lineage>
</organism>
<evidence type="ECO:0000313" key="4">
    <source>
        <dbReference type="Proteomes" id="UP001501285"/>
    </source>
</evidence>
<protein>
    <recommendedName>
        <fullName evidence="5">Trp biosynthesis-associated membrane protein</fullName>
    </recommendedName>
</protein>
<evidence type="ECO:0000256" key="1">
    <source>
        <dbReference type="SAM" id="MobiDB-lite"/>
    </source>
</evidence>